<sequence length="101" mass="11705">MALAPPNGGERLEFDDEEVEREEFQLDELLREFQNEPSIQHRQLPETDDEAEDDGEARAEAGGEGRERMVTRISRGDGSFVQRPDFLQRSSFQRECPRLRP</sequence>
<evidence type="ECO:0000313" key="3">
    <source>
        <dbReference type="Proteomes" id="UP000467841"/>
    </source>
</evidence>
<dbReference type="Proteomes" id="UP000467841">
    <property type="component" value="Unassembled WGS sequence"/>
</dbReference>
<feature type="compositionally biased region" description="Basic and acidic residues" evidence="1">
    <location>
        <begin position="22"/>
        <end position="34"/>
    </location>
</feature>
<evidence type="ECO:0000313" key="2">
    <source>
        <dbReference type="EMBL" id="CAA7023906.1"/>
    </source>
</evidence>
<keyword evidence="3" id="KW-1185">Reference proteome</keyword>
<dbReference type="EMBL" id="CACVBM020000843">
    <property type="protein sequence ID" value="CAA7023906.1"/>
    <property type="molecule type" value="Genomic_DNA"/>
</dbReference>
<comment type="caution">
    <text evidence="2">The sequence shown here is derived from an EMBL/GenBank/DDBJ whole genome shotgun (WGS) entry which is preliminary data.</text>
</comment>
<feature type="compositionally biased region" description="Basic and acidic residues" evidence="1">
    <location>
        <begin position="56"/>
        <end position="70"/>
    </location>
</feature>
<feature type="compositionally biased region" description="Acidic residues" evidence="1">
    <location>
        <begin position="46"/>
        <end position="55"/>
    </location>
</feature>
<accession>A0A6D2IFW6</accession>
<protein>
    <submittedName>
        <fullName evidence="2">Uncharacterized protein</fullName>
    </submittedName>
</protein>
<feature type="region of interest" description="Disordered" evidence="1">
    <location>
        <begin position="1"/>
        <end position="85"/>
    </location>
</feature>
<reference evidence="2" key="1">
    <citation type="submission" date="2020-01" db="EMBL/GenBank/DDBJ databases">
        <authorList>
            <person name="Mishra B."/>
        </authorList>
    </citation>
    <scope>NUCLEOTIDE SEQUENCE [LARGE SCALE GENOMIC DNA]</scope>
</reference>
<organism evidence="2 3">
    <name type="scientific">Microthlaspi erraticum</name>
    <dbReference type="NCBI Taxonomy" id="1685480"/>
    <lineage>
        <taxon>Eukaryota</taxon>
        <taxon>Viridiplantae</taxon>
        <taxon>Streptophyta</taxon>
        <taxon>Embryophyta</taxon>
        <taxon>Tracheophyta</taxon>
        <taxon>Spermatophyta</taxon>
        <taxon>Magnoliopsida</taxon>
        <taxon>eudicotyledons</taxon>
        <taxon>Gunneridae</taxon>
        <taxon>Pentapetalae</taxon>
        <taxon>rosids</taxon>
        <taxon>malvids</taxon>
        <taxon>Brassicales</taxon>
        <taxon>Brassicaceae</taxon>
        <taxon>Coluteocarpeae</taxon>
        <taxon>Microthlaspi</taxon>
    </lineage>
</organism>
<proteinExistence type="predicted"/>
<dbReference type="AlphaFoldDB" id="A0A6D2IFW6"/>
<gene>
    <name evidence="2" type="ORF">MERR_LOCUS11141</name>
</gene>
<name>A0A6D2IFW6_9BRAS</name>
<evidence type="ECO:0000256" key="1">
    <source>
        <dbReference type="SAM" id="MobiDB-lite"/>
    </source>
</evidence>